<organism evidence="19 20">
    <name type="scientific">Microbacterium lacticum</name>
    <dbReference type="NCBI Taxonomy" id="33885"/>
    <lineage>
        <taxon>Bacteria</taxon>
        <taxon>Bacillati</taxon>
        <taxon>Actinomycetota</taxon>
        <taxon>Actinomycetes</taxon>
        <taxon>Micrococcales</taxon>
        <taxon>Microbacteriaceae</taxon>
        <taxon>Microbacterium</taxon>
    </lineage>
</organism>
<dbReference type="InterPro" id="IPR003594">
    <property type="entry name" value="HATPase_dom"/>
</dbReference>
<evidence type="ECO:0000256" key="7">
    <source>
        <dbReference type="ARBA" id="ARBA00022692"/>
    </source>
</evidence>
<dbReference type="SMART" id="SM00304">
    <property type="entry name" value="HAMP"/>
    <property type="match status" value="1"/>
</dbReference>
<dbReference type="InterPro" id="IPR003660">
    <property type="entry name" value="HAMP_dom"/>
</dbReference>
<proteinExistence type="predicted"/>
<dbReference type="EMBL" id="VFPS01000002">
    <property type="protein sequence ID" value="TQM98960.1"/>
    <property type="molecule type" value="Genomic_DNA"/>
</dbReference>
<evidence type="ECO:0000256" key="12">
    <source>
        <dbReference type="ARBA" id="ARBA00023012"/>
    </source>
</evidence>
<comment type="caution">
    <text evidence="19">The sequence shown here is derived from an EMBL/GenBank/DDBJ whole genome shotgun (WGS) entry which is preliminary data.</text>
</comment>
<dbReference type="InterPro" id="IPR050736">
    <property type="entry name" value="Sensor_HK_Regulatory"/>
</dbReference>
<evidence type="ECO:0000256" key="15">
    <source>
        <dbReference type="SAM" id="MobiDB-lite"/>
    </source>
</evidence>
<dbReference type="InterPro" id="IPR005467">
    <property type="entry name" value="His_kinase_dom"/>
</dbReference>
<keyword evidence="5" id="KW-0597">Phosphoprotein</keyword>
<dbReference type="PRINTS" id="PR00344">
    <property type="entry name" value="BCTRLSENSOR"/>
</dbReference>
<dbReference type="AlphaFoldDB" id="A0A4Y3UI78"/>
<dbReference type="Gene3D" id="6.10.340.10">
    <property type="match status" value="1"/>
</dbReference>
<keyword evidence="8" id="KW-0547">Nucleotide-binding</keyword>
<reference evidence="19 20" key="1">
    <citation type="submission" date="2019-06" db="EMBL/GenBank/DDBJ databases">
        <title>Sequencing the genomes of 1000 actinobacteria strains.</title>
        <authorList>
            <person name="Klenk H.-P."/>
        </authorList>
    </citation>
    <scope>NUCLEOTIDE SEQUENCE [LARGE SCALE GENOMIC DNA]</scope>
    <source>
        <strain evidence="19 20">DSM 20427</strain>
    </source>
</reference>
<keyword evidence="13 16" id="KW-0472">Membrane</keyword>
<keyword evidence="10" id="KW-0067">ATP-binding</keyword>
<evidence type="ECO:0000256" key="13">
    <source>
        <dbReference type="ARBA" id="ARBA00023136"/>
    </source>
</evidence>
<evidence type="ECO:0000256" key="2">
    <source>
        <dbReference type="ARBA" id="ARBA00004651"/>
    </source>
</evidence>
<feature type="domain" description="Histidine kinase" evidence="17">
    <location>
        <begin position="308"/>
        <end position="525"/>
    </location>
</feature>
<dbReference type="SUPFAM" id="SSF158472">
    <property type="entry name" value="HAMP domain-like"/>
    <property type="match status" value="1"/>
</dbReference>
<dbReference type="EC" id="2.7.13.3" evidence="3"/>
<evidence type="ECO:0000256" key="1">
    <source>
        <dbReference type="ARBA" id="ARBA00000085"/>
    </source>
</evidence>
<dbReference type="OrthoDB" id="9786919at2"/>
<dbReference type="SMART" id="SM00387">
    <property type="entry name" value="HATPase_c"/>
    <property type="match status" value="1"/>
</dbReference>
<feature type="transmembrane region" description="Helical" evidence="16">
    <location>
        <begin position="219"/>
        <end position="240"/>
    </location>
</feature>
<evidence type="ECO:0000259" key="18">
    <source>
        <dbReference type="PROSITE" id="PS50885"/>
    </source>
</evidence>
<evidence type="ECO:0000259" key="17">
    <source>
        <dbReference type="PROSITE" id="PS50109"/>
    </source>
</evidence>
<accession>A0A4Y3UI78</accession>
<evidence type="ECO:0000256" key="3">
    <source>
        <dbReference type="ARBA" id="ARBA00012438"/>
    </source>
</evidence>
<dbReference type="Pfam" id="PF00512">
    <property type="entry name" value="HisKA"/>
    <property type="match status" value="1"/>
</dbReference>
<dbReference type="InterPro" id="IPR036097">
    <property type="entry name" value="HisK_dim/P_sf"/>
</dbReference>
<dbReference type="RefSeq" id="WP_141379908.1">
    <property type="nucleotide sequence ID" value="NZ_BJNA01000012.1"/>
</dbReference>
<dbReference type="InterPro" id="IPR004358">
    <property type="entry name" value="Sig_transdc_His_kin-like_C"/>
</dbReference>
<evidence type="ECO:0000256" key="8">
    <source>
        <dbReference type="ARBA" id="ARBA00022741"/>
    </source>
</evidence>
<sequence>MPPTTATVRTPGLRGWRDWRSWRSWPERFAHAWRGSLRFRTLAVTLALTAFAILGAFVTMALAIQNDLFESRVEQAQESVARATAATQRTLDSAQVDGDSAALQSLMDAAVLSMTRQAGTDMIAGFRISNEPSVIAPQDFARGGLTADMISDGLRMTVQQGPDKRWWQSIGLPEGDDGRADVPGVVIGQQLILPEVGAYEFYFAYDLASEAETLRFVQVTLWLVGAGLVLLIGAISWVVLRTVTVPIAQAAETSAILAGGDLGVRLPVRGDDEFAVLGRSFNAMADSIEAQIKELAELSLVQQRFVSDVSHELRTPLTTIRLASDMLNDRRDEFDPSTARAAELLHAQVQRFEVLLTDLLEISRYDAGSVQLENEPTSLAHLAEEEIASMHQLALQHGSDVRLVAPGGYSPVDMDPRRVRRIVRNLLGNAIEHGEGRPIVVTVDSDQRAVAIGVRDHGLGMSAADSERVFDRFWRADPSRKRTIGGTGLGLSIALGDARLHGGTLSVWSELGRGTNFVLTLPRQGVVGDGALGSPIPVDPGDDGAALDDIGLTQPIAVPSAAASEASSTASSSTASSTETAGRS</sequence>
<evidence type="ECO:0000256" key="4">
    <source>
        <dbReference type="ARBA" id="ARBA00022475"/>
    </source>
</evidence>
<keyword evidence="7 16" id="KW-0812">Transmembrane</keyword>
<comment type="subcellular location">
    <subcellularLocation>
        <location evidence="2">Cell membrane</location>
        <topology evidence="2">Multi-pass membrane protein</topology>
    </subcellularLocation>
</comment>
<dbReference type="PANTHER" id="PTHR43711">
    <property type="entry name" value="TWO-COMPONENT HISTIDINE KINASE"/>
    <property type="match status" value="1"/>
</dbReference>
<feature type="domain" description="HAMP" evidence="18">
    <location>
        <begin position="241"/>
        <end position="293"/>
    </location>
</feature>
<dbReference type="SMART" id="SM00388">
    <property type="entry name" value="HisKA"/>
    <property type="match status" value="1"/>
</dbReference>
<protein>
    <recommendedName>
        <fullName evidence="14">Sensor histidine kinase MtrB</fullName>
        <ecNumber evidence="3">2.7.13.3</ecNumber>
    </recommendedName>
</protein>
<dbReference type="PANTHER" id="PTHR43711:SF1">
    <property type="entry name" value="HISTIDINE KINASE 1"/>
    <property type="match status" value="1"/>
</dbReference>
<dbReference type="FunFam" id="1.10.287.130:FF:000010">
    <property type="entry name" value="Two-component sensor histidine kinase"/>
    <property type="match status" value="1"/>
</dbReference>
<keyword evidence="4" id="KW-1003">Cell membrane</keyword>
<dbReference type="GO" id="GO:0005886">
    <property type="term" value="C:plasma membrane"/>
    <property type="evidence" value="ECO:0007669"/>
    <property type="project" value="UniProtKB-SubCell"/>
</dbReference>
<dbReference type="InterPro" id="IPR003661">
    <property type="entry name" value="HisK_dim/P_dom"/>
</dbReference>
<name>A0A4Y3UI78_9MICO</name>
<gene>
    <name evidence="19" type="ORF">FHX68_1681</name>
</gene>
<dbReference type="CDD" id="cd06225">
    <property type="entry name" value="HAMP"/>
    <property type="match status" value="1"/>
</dbReference>
<keyword evidence="20" id="KW-1185">Reference proteome</keyword>
<dbReference type="Pfam" id="PF02518">
    <property type="entry name" value="HATPase_c"/>
    <property type="match status" value="1"/>
</dbReference>
<dbReference type="GO" id="GO:0005524">
    <property type="term" value="F:ATP binding"/>
    <property type="evidence" value="ECO:0007669"/>
    <property type="project" value="UniProtKB-KW"/>
</dbReference>
<keyword evidence="12" id="KW-0902">Two-component regulatory system</keyword>
<evidence type="ECO:0000256" key="16">
    <source>
        <dbReference type="SAM" id="Phobius"/>
    </source>
</evidence>
<dbReference type="InterPro" id="IPR036890">
    <property type="entry name" value="HATPase_C_sf"/>
</dbReference>
<dbReference type="Pfam" id="PF00672">
    <property type="entry name" value="HAMP"/>
    <property type="match status" value="1"/>
</dbReference>
<evidence type="ECO:0000313" key="19">
    <source>
        <dbReference type="EMBL" id="TQM98960.1"/>
    </source>
</evidence>
<dbReference type="Proteomes" id="UP000319804">
    <property type="component" value="Unassembled WGS sequence"/>
</dbReference>
<dbReference type="CDD" id="cd00082">
    <property type="entry name" value="HisKA"/>
    <property type="match status" value="1"/>
</dbReference>
<evidence type="ECO:0000256" key="5">
    <source>
        <dbReference type="ARBA" id="ARBA00022553"/>
    </source>
</evidence>
<keyword evidence="6" id="KW-0808">Transferase</keyword>
<evidence type="ECO:0000256" key="14">
    <source>
        <dbReference type="ARBA" id="ARBA00035305"/>
    </source>
</evidence>
<dbReference type="SUPFAM" id="SSF47384">
    <property type="entry name" value="Homodimeric domain of signal transducing histidine kinase"/>
    <property type="match status" value="1"/>
</dbReference>
<dbReference type="InterPro" id="IPR047669">
    <property type="entry name" value="MtrAB_MtrB"/>
</dbReference>
<dbReference type="PROSITE" id="PS50109">
    <property type="entry name" value="HIS_KIN"/>
    <property type="match status" value="1"/>
</dbReference>
<dbReference type="SUPFAM" id="SSF55874">
    <property type="entry name" value="ATPase domain of HSP90 chaperone/DNA topoisomerase II/histidine kinase"/>
    <property type="match status" value="1"/>
</dbReference>
<evidence type="ECO:0000256" key="11">
    <source>
        <dbReference type="ARBA" id="ARBA00022989"/>
    </source>
</evidence>
<dbReference type="NCBIfam" id="NF040691">
    <property type="entry name" value="MtrAB_MtrB"/>
    <property type="match status" value="1"/>
</dbReference>
<keyword evidence="9 19" id="KW-0418">Kinase</keyword>
<dbReference type="Gene3D" id="1.10.287.130">
    <property type="match status" value="1"/>
</dbReference>
<feature type="compositionally biased region" description="Low complexity" evidence="15">
    <location>
        <begin position="560"/>
        <end position="584"/>
    </location>
</feature>
<dbReference type="PROSITE" id="PS50885">
    <property type="entry name" value="HAMP"/>
    <property type="match status" value="1"/>
</dbReference>
<dbReference type="GO" id="GO:0000155">
    <property type="term" value="F:phosphorelay sensor kinase activity"/>
    <property type="evidence" value="ECO:0007669"/>
    <property type="project" value="InterPro"/>
</dbReference>
<dbReference type="CDD" id="cd00075">
    <property type="entry name" value="HATPase"/>
    <property type="match status" value="1"/>
</dbReference>
<evidence type="ECO:0000256" key="6">
    <source>
        <dbReference type="ARBA" id="ARBA00022679"/>
    </source>
</evidence>
<feature type="transmembrane region" description="Helical" evidence="16">
    <location>
        <begin position="42"/>
        <end position="64"/>
    </location>
</feature>
<keyword evidence="11 16" id="KW-1133">Transmembrane helix</keyword>
<evidence type="ECO:0000256" key="9">
    <source>
        <dbReference type="ARBA" id="ARBA00022777"/>
    </source>
</evidence>
<feature type="region of interest" description="Disordered" evidence="15">
    <location>
        <begin position="558"/>
        <end position="584"/>
    </location>
</feature>
<evidence type="ECO:0000313" key="20">
    <source>
        <dbReference type="Proteomes" id="UP000319804"/>
    </source>
</evidence>
<dbReference type="Gene3D" id="3.30.565.10">
    <property type="entry name" value="Histidine kinase-like ATPase, C-terminal domain"/>
    <property type="match status" value="1"/>
</dbReference>
<comment type="catalytic activity">
    <reaction evidence="1">
        <text>ATP + protein L-histidine = ADP + protein N-phospho-L-histidine.</text>
        <dbReference type="EC" id="2.7.13.3"/>
    </reaction>
</comment>
<evidence type="ECO:0000256" key="10">
    <source>
        <dbReference type="ARBA" id="ARBA00022840"/>
    </source>
</evidence>
<dbReference type="FunFam" id="3.30.565.10:FF:000013">
    <property type="entry name" value="Two-component sensor histidine kinase"/>
    <property type="match status" value="1"/>
</dbReference>